<feature type="domain" description="Cation-transporting P-type ATPase N-terminal" evidence="13">
    <location>
        <begin position="680"/>
        <end position="752"/>
    </location>
</feature>
<evidence type="ECO:0000256" key="12">
    <source>
        <dbReference type="SAM" id="Phobius"/>
    </source>
</evidence>
<dbReference type="SFLD" id="SFLDG00002">
    <property type="entry name" value="C1.7:_P-type_atpase_like"/>
    <property type="match status" value="1"/>
</dbReference>
<dbReference type="InterPro" id="IPR008250">
    <property type="entry name" value="ATPase_P-typ_transduc_dom_A_sf"/>
</dbReference>
<dbReference type="PRINTS" id="PR00119">
    <property type="entry name" value="CATATPASE"/>
</dbReference>
<dbReference type="PANTHER" id="PTHR24093:SF513">
    <property type="entry name" value="CATION-TRANSPORTING ATPASE I-RELATED"/>
    <property type="match status" value="1"/>
</dbReference>
<feature type="transmembrane region" description="Helical" evidence="12">
    <location>
        <begin position="1464"/>
        <end position="1485"/>
    </location>
</feature>
<dbReference type="InterPro" id="IPR023299">
    <property type="entry name" value="ATPase_P-typ_cyto_dom_N"/>
</dbReference>
<evidence type="ECO:0000256" key="10">
    <source>
        <dbReference type="ARBA" id="ARBA00049360"/>
    </source>
</evidence>
<dbReference type="InterPro" id="IPR004014">
    <property type="entry name" value="ATPase_P-typ_cation-transptr_N"/>
</dbReference>
<dbReference type="Gene3D" id="3.40.1110.10">
    <property type="entry name" value="Calcium-transporting ATPase, cytoplasmic domain N"/>
    <property type="match status" value="1"/>
</dbReference>
<dbReference type="Proteomes" id="UP001500320">
    <property type="component" value="Unassembled WGS sequence"/>
</dbReference>
<dbReference type="Pfam" id="PF00690">
    <property type="entry name" value="Cation_ATPase_N"/>
    <property type="match status" value="1"/>
</dbReference>
<evidence type="ECO:0000256" key="8">
    <source>
        <dbReference type="ARBA" id="ARBA00022989"/>
    </source>
</evidence>
<dbReference type="InterPro" id="IPR036412">
    <property type="entry name" value="HAD-like_sf"/>
</dbReference>
<feature type="transmembrane region" description="Helical" evidence="12">
    <location>
        <begin position="1497"/>
        <end position="1520"/>
    </location>
</feature>
<dbReference type="InterPro" id="IPR006068">
    <property type="entry name" value="ATPase_P-typ_cation-transptr_C"/>
</dbReference>
<feature type="compositionally biased region" description="Low complexity" evidence="11">
    <location>
        <begin position="139"/>
        <end position="153"/>
    </location>
</feature>
<keyword evidence="8 12" id="KW-1133">Transmembrane helix</keyword>
<dbReference type="Pfam" id="PF13246">
    <property type="entry name" value="Cation_ATPase"/>
    <property type="match status" value="1"/>
</dbReference>
<evidence type="ECO:0000256" key="5">
    <source>
        <dbReference type="ARBA" id="ARBA00022840"/>
    </source>
</evidence>
<dbReference type="NCBIfam" id="TIGR01494">
    <property type="entry name" value="ATPase_P-type"/>
    <property type="match status" value="2"/>
</dbReference>
<evidence type="ECO:0000256" key="11">
    <source>
        <dbReference type="SAM" id="MobiDB-lite"/>
    </source>
</evidence>
<dbReference type="InterPro" id="IPR023298">
    <property type="entry name" value="ATPase_P-typ_TM_dom_sf"/>
</dbReference>
<keyword evidence="6" id="KW-0460">Magnesium</keyword>
<evidence type="ECO:0000256" key="4">
    <source>
        <dbReference type="ARBA" id="ARBA00022741"/>
    </source>
</evidence>
<evidence type="ECO:0000259" key="13">
    <source>
        <dbReference type="SMART" id="SM00831"/>
    </source>
</evidence>
<keyword evidence="5" id="KW-0067">ATP-binding</keyword>
<feature type="region of interest" description="Disordered" evidence="11">
    <location>
        <begin position="701"/>
        <end position="720"/>
    </location>
</feature>
<dbReference type="SUPFAM" id="SSF56784">
    <property type="entry name" value="HAD-like"/>
    <property type="match status" value="1"/>
</dbReference>
<keyword evidence="7" id="KW-1278">Translocase</keyword>
<dbReference type="PRINTS" id="PR00120">
    <property type="entry name" value="HATPASE"/>
</dbReference>
<comment type="subcellular location">
    <subcellularLocation>
        <location evidence="1">Cell membrane</location>
        <topology evidence="1">Multi-pass membrane protein</topology>
    </subcellularLocation>
</comment>
<keyword evidence="9 12" id="KW-0472">Membrane</keyword>
<proteinExistence type="predicted"/>
<keyword evidence="15" id="KW-1185">Reference proteome</keyword>
<evidence type="ECO:0000256" key="1">
    <source>
        <dbReference type="ARBA" id="ARBA00004651"/>
    </source>
</evidence>
<feature type="region of interest" description="Disordered" evidence="11">
    <location>
        <begin position="1523"/>
        <end position="1550"/>
    </location>
</feature>
<dbReference type="Gene3D" id="1.20.1110.10">
    <property type="entry name" value="Calcium-transporting ATPase, transmembrane domain"/>
    <property type="match status" value="1"/>
</dbReference>
<feature type="compositionally biased region" description="Gly residues" evidence="11">
    <location>
        <begin position="154"/>
        <end position="165"/>
    </location>
</feature>
<dbReference type="InterPro" id="IPR001757">
    <property type="entry name" value="P_typ_ATPase"/>
</dbReference>
<dbReference type="InterPro" id="IPR044492">
    <property type="entry name" value="P_typ_ATPase_HD_dom"/>
</dbReference>
<dbReference type="SUPFAM" id="SSF81653">
    <property type="entry name" value="Calcium ATPase, transduction domain A"/>
    <property type="match status" value="1"/>
</dbReference>
<evidence type="ECO:0000256" key="6">
    <source>
        <dbReference type="ARBA" id="ARBA00022842"/>
    </source>
</evidence>
<evidence type="ECO:0000313" key="14">
    <source>
        <dbReference type="EMBL" id="GAA3114078.1"/>
    </source>
</evidence>
<evidence type="ECO:0000256" key="2">
    <source>
        <dbReference type="ARBA" id="ARBA00022692"/>
    </source>
</evidence>
<evidence type="ECO:0000256" key="9">
    <source>
        <dbReference type="ARBA" id="ARBA00023136"/>
    </source>
</evidence>
<dbReference type="SFLD" id="SFLDS00003">
    <property type="entry name" value="Haloacid_Dehalogenase"/>
    <property type="match status" value="1"/>
</dbReference>
<name>A0ABP6MHH3_9ACTN</name>
<evidence type="ECO:0000256" key="3">
    <source>
        <dbReference type="ARBA" id="ARBA00022723"/>
    </source>
</evidence>
<dbReference type="Pfam" id="PF00689">
    <property type="entry name" value="Cation_ATPase_C"/>
    <property type="match status" value="1"/>
</dbReference>
<keyword evidence="4" id="KW-0547">Nucleotide-binding</keyword>
<feature type="region of interest" description="Disordered" evidence="11">
    <location>
        <begin position="103"/>
        <end position="178"/>
    </location>
</feature>
<dbReference type="InterPro" id="IPR023214">
    <property type="entry name" value="HAD_sf"/>
</dbReference>
<dbReference type="Gene3D" id="3.40.50.1000">
    <property type="entry name" value="HAD superfamily/HAD-like"/>
    <property type="match status" value="1"/>
</dbReference>
<protein>
    <submittedName>
        <fullName evidence="14">Cation-translocating P-type ATPase</fullName>
    </submittedName>
</protein>
<dbReference type="SUPFAM" id="SSF81665">
    <property type="entry name" value="Calcium ATPase, transmembrane domain M"/>
    <property type="match status" value="1"/>
</dbReference>
<evidence type="ECO:0000256" key="7">
    <source>
        <dbReference type="ARBA" id="ARBA00022967"/>
    </source>
</evidence>
<dbReference type="SMART" id="SM00831">
    <property type="entry name" value="Cation_ATPase_N"/>
    <property type="match status" value="1"/>
</dbReference>
<accession>A0ABP6MHH3</accession>
<dbReference type="PANTHER" id="PTHR24093">
    <property type="entry name" value="CATION TRANSPORTING ATPASE"/>
    <property type="match status" value="1"/>
</dbReference>
<dbReference type="Gene3D" id="2.70.150.10">
    <property type="entry name" value="Calcium-transporting ATPase, cytoplasmic transduction domain A"/>
    <property type="match status" value="1"/>
</dbReference>
<dbReference type="InterPro" id="IPR018303">
    <property type="entry name" value="ATPase_P-typ_P_site"/>
</dbReference>
<dbReference type="SFLD" id="SFLDF00027">
    <property type="entry name" value="p-type_atpase"/>
    <property type="match status" value="1"/>
</dbReference>
<reference evidence="15" key="1">
    <citation type="journal article" date="2019" name="Int. J. Syst. Evol. Microbiol.">
        <title>The Global Catalogue of Microorganisms (GCM) 10K type strain sequencing project: providing services to taxonomists for standard genome sequencing and annotation.</title>
        <authorList>
            <consortium name="The Broad Institute Genomics Platform"/>
            <consortium name="The Broad Institute Genome Sequencing Center for Infectious Disease"/>
            <person name="Wu L."/>
            <person name="Ma J."/>
        </authorList>
    </citation>
    <scope>NUCLEOTIDE SEQUENCE [LARGE SCALE GENOMIC DNA]</scope>
    <source>
        <strain evidence="15">JCM 9373</strain>
    </source>
</reference>
<keyword evidence="2 12" id="KW-0812">Transmembrane</keyword>
<dbReference type="InterPro" id="IPR059000">
    <property type="entry name" value="ATPase_P-type_domA"/>
</dbReference>
<comment type="catalytic activity">
    <reaction evidence="10">
        <text>ATP + H2O = ADP + phosphate + H(+)</text>
        <dbReference type="Rhea" id="RHEA:13065"/>
        <dbReference type="ChEBI" id="CHEBI:15377"/>
        <dbReference type="ChEBI" id="CHEBI:15378"/>
        <dbReference type="ChEBI" id="CHEBI:30616"/>
        <dbReference type="ChEBI" id="CHEBI:43474"/>
        <dbReference type="ChEBI" id="CHEBI:456216"/>
    </reaction>
</comment>
<feature type="compositionally biased region" description="Basic and acidic residues" evidence="11">
    <location>
        <begin position="1528"/>
        <end position="1541"/>
    </location>
</feature>
<dbReference type="EMBL" id="BAAAUT010000001">
    <property type="protein sequence ID" value="GAA3114078.1"/>
    <property type="molecule type" value="Genomic_DNA"/>
</dbReference>
<dbReference type="RefSeq" id="WP_344854693.1">
    <property type="nucleotide sequence ID" value="NZ_BAAAUT010000001.1"/>
</dbReference>
<keyword evidence="3" id="KW-0479">Metal-binding</keyword>
<comment type="caution">
    <text evidence="14">The sequence shown here is derived from an EMBL/GenBank/DDBJ whole genome shotgun (WGS) entry which is preliminary data.</text>
</comment>
<dbReference type="Pfam" id="PF00122">
    <property type="entry name" value="E1-E2_ATPase"/>
    <property type="match status" value="1"/>
</dbReference>
<sequence>MLLSRLLVISTDVLRDVLPDCLAGTLPRTRRVRPCPGGIRIDLHAIGRPGTERAARRLEARLRALDGVERAEVNGALGCVFVSGREDPAGHGELLAVVAEFDAGPGTETGTAGTGPGTAPGRERGPEAGEAEAGGPGAADGAVSGAADAAAASGPGGEADGGSGGDRAPHHPPHHPPVRLAERHARAALRLCADAAGIGLALAGKAARLPRLSPVVPALLHLADSTPALRQELNRRIGRSAADTLFTAGHVVGQTLALSPSALLVHAAGSLVHYAEARAVRAAWRRLEQELARTRGAYRHISKPVRPRPVPLPGGPIERYADVASPATVGAYALTRSFSRSARRGHAMMVAATPKQAKLGRRAFAGAVGRALARRGSVVLDPHALRRLDRVDTVVLDAEVLLTGAWTVDRVLRPADGAAGAGGTGGADGAGEVDADTLYARLHALIDPADPTAHRRDGEWAVGPLTRLPGPQAAEGHAWRAQGLRAVGLTRRGELVAVAALARETDPLAEAVVAAAKAAGTVLLSGGDRGLAARFGVGRTASGGARLAAAVHALQAEGRAVAVVSRGLARALAQADLGVGVTDGSGRVPWEADVVGDLAGAHLLLSCLPRARRASRRSVRLGAAGAGIGALVAVAGPEAAAPARAHLVSNCVSLAALALGELSGRAAGRAPSPVRADGTPWYAMTADDVLARLDSSPDGIAETDAAGRRAGTGTEEAGTPRRSLVRASAEELANPLTPVLAAGAGMSALIGSVLDAVLIGGVTVVSALVGGAQRLRAEGALRSLTEASSIRVRLRRPGGDTQTTATELVPGDVVELHAGDAVPADCRVLEAVGLELDESPLTGESQPVLKTAAPTMASAVAERSCMLYQGTTVAAGSGRAVVVATGEATEAGRGARLAAGPRPPTGVELRLRALGRRILPLSIGSGLALLAVDLLRGRSLAAGLVPAVSLAVAAVPEGLPFIATVAELAAARRLSKRAALVRNPSTIEALGRVNVLCFDKTGTLTEGRISLGRVSDGRGAHPAGALPPGLRPVVAAALRAGPGSGAGLAHATDRAIVEGARLLGVTAREGADGWWRIAELPFEPGRGYHAVLGASGPDRLLSVKGAPETVLARCTAVRRGERTEPLDEEARLGLEREMDALARQGYRVLAVAQRPASGRGDLDESRIGGLCFLGFLGLADPVRPTAARSVARLTRSGVRVVMVTGDHPSTAEAIAAELGVLDGRRVMTGPELDDIDDDVLAKVLPEVAVFARATPAHKTRIVSCLRGAGETVAVTGDGANDAPAIRAADVGIALGSRATPAARAAADVVVTDDRIETIVDAIVEGRSMWSSVRDSLGILLGGNIGEIAFTVGSNLLTGRSALNARQLLLVNLLTDMVPAMAVAVRPPAAASPEKLLAEGPENSLGASLTRDIYLRAATTTAAASAAWLAGRLTGTRGRADTIGLVALVSAQLMQTLAKGGRDPVVALAVLASLAALACIVSLPGVSRFFGSRPLGPVGWSIGLGSATAATLLGMAAEPLLRRSPLPALREDPRSPAHRRQDSPSPARQEG</sequence>
<dbReference type="PROSITE" id="PS00154">
    <property type="entry name" value="ATPASE_E1_E2"/>
    <property type="match status" value="1"/>
</dbReference>
<organism evidence="14 15">
    <name type="scientific">Planomonospora alba</name>
    <dbReference type="NCBI Taxonomy" id="161354"/>
    <lineage>
        <taxon>Bacteria</taxon>
        <taxon>Bacillati</taxon>
        <taxon>Actinomycetota</taxon>
        <taxon>Actinomycetes</taxon>
        <taxon>Streptosporangiales</taxon>
        <taxon>Streptosporangiaceae</taxon>
        <taxon>Planomonospora</taxon>
    </lineage>
</organism>
<evidence type="ECO:0000313" key="15">
    <source>
        <dbReference type="Proteomes" id="UP001500320"/>
    </source>
</evidence>
<gene>
    <name evidence="14" type="ORF">GCM10010466_01490</name>
</gene>